<dbReference type="PANTHER" id="PTHR43806:SF11">
    <property type="entry name" value="CEREVISIN-RELATED"/>
    <property type="match status" value="1"/>
</dbReference>
<dbReference type="PROSITE" id="PS00138">
    <property type="entry name" value="SUBTILASE_SER"/>
    <property type="match status" value="1"/>
</dbReference>
<dbReference type="GO" id="GO:0006508">
    <property type="term" value="P:proteolysis"/>
    <property type="evidence" value="ECO:0007669"/>
    <property type="project" value="UniProtKB-KW"/>
</dbReference>
<feature type="active site" description="Charge relay system" evidence="5">
    <location>
        <position position="184"/>
    </location>
</feature>
<dbReference type="KEGG" id="lsf:I8J32_006355"/>
<evidence type="ECO:0000256" key="2">
    <source>
        <dbReference type="ARBA" id="ARBA00022670"/>
    </source>
</evidence>
<dbReference type="PROSITE" id="PS00136">
    <property type="entry name" value="SUBTILASE_ASP"/>
    <property type="match status" value="1"/>
</dbReference>
<dbReference type="RefSeq" id="WP_200616103.1">
    <property type="nucleotide sequence ID" value="NZ_CP071518.1"/>
</dbReference>
<evidence type="ECO:0000259" key="8">
    <source>
        <dbReference type="Pfam" id="PF00082"/>
    </source>
</evidence>
<evidence type="ECO:0000313" key="9">
    <source>
        <dbReference type="EMBL" id="QSX79479.1"/>
    </source>
</evidence>
<evidence type="ECO:0000256" key="3">
    <source>
        <dbReference type="ARBA" id="ARBA00022801"/>
    </source>
</evidence>
<dbReference type="Gene3D" id="3.40.50.200">
    <property type="entry name" value="Peptidase S8/S53 domain"/>
    <property type="match status" value="1"/>
</dbReference>
<keyword evidence="4 5" id="KW-0720">Serine protease</keyword>
<evidence type="ECO:0000256" key="7">
    <source>
        <dbReference type="SAM" id="SignalP"/>
    </source>
</evidence>
<evidence type="ECO:0000256" key="6">
    <source>
        <dbReference type="RuleBase" id="RU003355"/>
    </source>
</evidence>
<organism evidence="9 10">
    <name type="scientific">Agrilutibacter solisilvae</name>
    <dbReference type="NCBI Taxonomy" id="2763317"/>
    <lineage>
        <taxon>Bacteria</taxon>
        <taxon>Pseudomonadati</taxon>
        <taxon>Pseudomonadota</taxon>
        <taxon>Gammaproteobacteria</taxon>
        <taxon>Lysobacterales</taxon>
        <taxon>Lysobacteraceae</taxon>
        <taxon>Agrilutibacter</taxon>
    </lineage>
</organism>
<dbReference type="PROSITE" id="PS51257">
    <property type="entry name" value="PROKAR_LIPOPROTEIN"/>
    <property type="match status" value="1"/>
</dbReference>
<keyword evidence="10" id="KW-1185">Reference proteome</keyword>
<dbReference type="EMBL" id="CP071518">
    <property type="protein sequence ID" value="QSX79479.1"/>
    <property type="molecule type" value="Genomic_DNA"/>
</dbReference>
<feature type="chain" id="PRO_5036948951" evidence="7">
    <location>
        <begin position="24"/>
        <end position="461"/>
    </location>
</feature>
<dbReference type="PRINTS" id="PR00723">
    <property type="entry name" value="SUBTILISIN"/>
</dbReference>
<dbReference type="InterPro" id="IPR000209">
    <property type="entry name" value="Peptidase_S8/S53_dom"/>
</dbReference>
<feature type="signal peptide" evidence="7">
    <location>
        <begin position="1"/>
        <end position="23"/>
    </location>
</feature>
<evidence type="ECO:0000256" key="1">
    <source>
        <dbReference type="ARBA" id="ARBA00011073"/>
    </source>
</evidence>
<dbReference type="AlphaFoldDB" id="A0A975ATT9"/>
<dbReference type="InterPro" id="IPR015500">
    <property type="entry name" value="Peptidase_S8_subtilisin-rel"/>
</dbReference>
<dbReference type="InterPro" id="IPR050131">
    <property type="entry name" value="Peptidase_S8_subtilisin-like"/>
</dbReference>
<name>A0A975ATT9_9GAMM</name>
<dbReference type="SUPFAM" id="SSF52743">
    <property type="entry name" value="Subtilisin-like"/>
    <property type="match status" value="1"/>
</dbReference>
<sequence>MSKLSCAIAMALAGFACASSAHAATYVVQSRGNTFDAQLARKIEAAGGTITSRLPQIGVAFVQSSDTAFRGRAAKVAGVRSVVPDIAFQAQLPETVDEIGEDFANPPNAGGENDFLFNLQWGHAAIDAAGAWNAGYRGAGVRVAVLDAGIRCNHPDLAGNLLAADSISFVPTEPSYCNTSGSSHGTHTSGTILGADNGTGIIGVAPEAKLIAVKVLSAATGGGSFEGIISGIVHAADHGADVINMSLGVRGGLEVGGKDTAELINATKRAVAYARSQNAITIVSAGNDGRDLDHDAGVAVCDTDGTCFRANLRAFPAQVPGVISVSALAPAGWALNPGVSLDPLASYSNYGQSAISFGAPGGDGRLPGTANCVVAGVGAPCWAFDMVLSSTLTGWGWSAGTSMAAPHVSGVAALVIGKHGGELAPTEVERILRASADDLGKPGNDDAYGAGRVNAAKAMQY</sequence>
<feature type="active site" description="Charge relay system" evidence="5">
    <location>
        <position position="147"/>
    </location>
</feature>
<reference evidence="9 10" key="1">
    <citation type="submission" date="2021-03" db="EMBL/GenBank/DDBJ databases">
        <title>Lysobacter sp. nov. isolated from soil of gangwondo yeongwol, south Korea.</title>
        <authorList>
            <person name="Kim K.R."/>
            <person name="Kim K.H."/>
            <person name="Jeon C.O."/>
        </authorList>
    </citation>
    <scope>NUCLEOTIDE SEQUENCE [LARGE SCALE GENOMIC DNA]</scope>
    <source>
        <strain evidence="9 10">R19</strain>
    </source>
</reference>
<feature type="active site" description="Charge relay system" evidence="5">
    <location>
        <position position="402"/>
    </location>
</feature>
<evidence type="ECO:0000256" key="4">
    <source>
        <dbReference type="ARBA" id="ARBA00022825"/>
    </source>
</evidence>
<dbReference type="Pfam" id="PF00082">
    <property type="entry name" value="Peptidase_S8"/>
    <property type="match status" value="1"/>
</dbReference>
<evidence type="ECO:0000256" key="5">
    <source>
        <dbReference type="PROSITE-ProRule" id="PRU01240"/>
    </source>
</evidence>
<keyword evidence="2 5" id="KW-0645">Protease</keyword>
<keyword evidence="7" id="KW-0732">Signal</keyword>
<evidence type="ECO:0000313" key="10">
    <source>
        <dbReference type="Proteomes" id="UP000639274"/>
    </source>
</evidence>
<dbReference type="GO" id="GO:0004252">
    <property type="term" value="F:serine-type endopeptidase activity"/>
    <property type="evidence" value="ECO:0007669"/>
    <property type="project" value="UniProtKB-UniRule"/>
</dbReference>
<feature type="domain" description="Peptidase S8/S53" evidence="8">
    <location>
        <begin position="138"/>
        <end position="451"/>
    </location>
</feature>
<dbReference type="Proteomes" id="UP000639274">
    <property type="component" value="Chromosome"/>
</dbReference>
<dbReference type="InterPro" id="IPR036852">
    <property type="entry name" value="Peptidase_S8/S53_dom_sf"/>
</dbReference>
<dbReference type="PANTHER" id="PTHR43806">
    <property type="entry name" value="PEPTIDASE S8"/>
    <property type="match status" value="1"/>
</dbReference>
<dbReference type="InterPro" id="IPR023827">
    <property type="entry name" value="Peptidase_S8_Asp-AS"/>
</dbReference>
<dbReference type="PROSITE" id="PS51892">
    <property type="entry name" value="SUBTILASE"/>
    <property type="match status" value="1"/>
</dbReference>
<comment type="similarity">
    <text evidence="1 5 6">Belongs to the peptidase S8 family.</text>
</comment>
<proteinExistence type="inferred from homology"/>
<protein>
    <submittedName>
        <fullName evidence="9">S8 family serine peptidase</fullName>
    </submittedName>
</protein>
<accession>A0A975ATT9</accession>
<keyword evidence="3 5" id="KW-0378">Hydrolase</keyword>
<dbReference type="InterPro" id="IPR023828">
    <property type="entry name" value="Peptidase_S8_Ser-AS"/>
</dbReference>
<gene>
    <name evidence="9" type="ORF">I8J32_006355</name>
</gene>